<dbReference type="PROSITE" id="PS00518">
    <property type="entry name" value="ZF_RING_1"/>
    <property type="match status" value="1"/>
</dbReference>
<evidence type="ECO:0000313" key="17">
    <source>
        <dbReference type="EMBL" id="KAH7560410.1"/>
    </source>
</evidence>
<dbReference type="InterPro" id="IPR017907">
    <property type="entry name" value="Znf_RING_CS"/>
</dbReference>
<comment type="caution">
    <text evidence="17">The sequence shown here is derived from an EMBL/GenBank/DDBJ whole genome shotgun (WGS) entry which is preliminary data.</text>
</comment>
<evidence type="ECO:0000256" key="12">
    <source>
        <dbReference type="ARBA" id="ARBA00023242"/>
    </source>
</evidence>
<evidence type="ECO:0000256" key="7">
    <source>
        <dbReference type="ARBA" id="ARBA00022771"/>
    </source>
</evidence>
<evidence type="ECO:0000256" key="9">
    <source>
        <dbReference type="ARBA" id="ARBA00022833"/>
    </source>
</evidence>
<dbReference type="Proteomes" id="UP000827721">
    <property type="component" value="Unassembled WGS sequence"/>
</dbReference>
<evidence type="ECO:0000256" key="13">
    <source>
        <dbReference type="PROSITE-ProRule" id="PRU00175"/>
    </source>
</evidence>
<dbReference type="Gene3D" id="3.30.40.10">
    <property type="entry name" value="Zinc/RING finger domain, C3HC4 (zinc finger)"/>
    <property type="match status" value="1"/>
</dbReference>
<dbReference type="InterPro" id="IPR001841">
    <property type="entry name" value="Znf_RING"/>
</dbReference>
<accession>A0ABQ8HH56</accession>
<feature type="coiled-coil region" evidence="15">
    <location>
        <begin position="228"/>
        <end position="258"/>
    </location>
</feature>
<dbReference type="SMART" id="SM00184">
    <property type="entry name" value="RING"/>
    <property type="match status" value="1"/>
</dbReference>
<evidence type="ECO:0000256" key="3">
    <source>
        <dbReference type="ARBA" id="ARBA00004906"/>
    </source>
</evidence>
<evidence type="ECO:0000256" key="10">
    <source>
        <dbReference type="ARBA" id="ARBA00022853"/>
    </source>
</evidence>
<dbReference type="SUPFAM" id="SSF57850">
    <property type="entry name" value="RING/U-box"/>
    <property type="match status" value="1"/>
</dbReference>
<keyword evidence="12 14" id="KW-0539">Nucleus</keyword>
<dbReference type="PANTHER" id="PTHR23163:SF8">
    <property type="entry name" value="E3 UBIQUITIN-PROTEIN LIGASE BRE1-LIKE 2"/>
    <property type="match status" value="1"/>
</dbReference>
<comment type="pathway">
    <text evidence="3 14">Protein modification; protein ubiquitination.</text>
</comment>
<feature type="domain" description="RING-type" evidence="16">
    <location>
        <begin position="607"/>
        <end position="645"/>
    </location>
</feature>
<feature type="coiled-coil region" evidence="15">
    <location>
        <begin position="537"/>
        <end position="585"/>
    </location>
</feature>
<dbReference type="EMBL" id="JAFEMO010000010">
    <property type="protein sequence ID" value="KAH7560410.1"/>
    <property type="molecule type" value="Genomic_DNA"/>
</dbReference>
<evidence type="ECO:0000256" key="4">
    <source>
        <dbReference type="ARBA" id="ARBA00005555"/>
    </source>
</evidence>
<reference evidence="17 18" key="1">
    <citation type="submission" date="2021-02" db="EMBL/GenBank/DDBJ databases">
        <title>Plant Genome Project.</title>
        <authorList>
            <person name="Zhang R.-G."/>
        </authorList>
    </citation>
    <scope>NUCLEOTIDE SEQUENCE [LARGE SCALE GENOMIC DNA]</scope>
    <source>
        <tissue evidence="17">Leaves</tissue>
    </source>
</reference>
<keyword evidence="18" id="KW-1185">Reference proteome</keyword>
<keyword evidence="8 14" id="KW-0833">Ubl conjugation pathway</keyword>
<dbReference type="EC" id="2.3.2.27" evidence="14"/>
<evidence type="ECO:0000256" key="8">
    <source>
        <dbReference type="ARBA" id="ARBA00022786"/>
    </source>
</evidence>
<comment type="catalytic activity">
    <reaction evidence="1 14">
        <text>S-ubiquitinyl-[E2 ubiquitin-conjugating enzyme]-L-cysteine + [acceptor protein]-L-lysine = [E2 ubiquitin-conjugating enzyme]-L-cysteine + N(6)-ubiquitinyl-[acceptor protein]-L-lysine.</text>
        <dbReference type="EC" id="2.3.2.27"/>
    </reaction>
</comment>
<dbReference type="Pfam" id="PF00097">
    <property type="entry name" value="zf-C3HC4"/>
    <property type="match status" value="1"/>
</dbReference>
<feature type="coiled-coil region" evidence="15">
    <location>
        <begin position="159"/>
        <end position="200"/>
    </location>
</feature>
<keyword evidence="9 14" id="KW-0862">Zinc</keyword>
<evidence type="ECO:0000259" key="16">
    <source>
        <dbReference type="PROSITE" id="PS50089"/>
    </source>
</evidence>
<evidence type="ECO:0000256" key="14">
    <source>
        <dbReference type="RuleBase" id="RU365038"/>
    </source>
</evidence>
<evidence type="ECO:0000256" key="11">
    <source>
        <dbReference type="ARBA" id="ARBA00023054"/>
    </source>
</evidence>
<evidence type="ECO:0000256" key="1">
    <source>
        <dbReference type="ARBA" id="ARBA00000900"/>
    </source>
</evidence>
<sequence>MAELEESRRKLVNLKMQKDVASGMHTLASGTVAVNGSMSPEKPADRTMDLQELNDFIEETKMLATDRLVEVEDAQQDNINLSKQLQNLQVLTFDILFVKNELKDDKYVHSSRLYNLVNDQLQHWNIEMERYKGLTDSLQMDRSLVVRKEKELTVRVESADAARSTIDDAESRIEQLELELQKCILEKNDLEIKMEETAQDSGRKDIKAEFRVMASALSKEMGMMVAQLNRWKEIADEARSLHEEAESLKASLSDKTNEQSCLADKCAEQMVELKYLKALLKGIFISQVEKLQKEKLELQFILDMYGQEGYDHRDLMEMKESERRAHSQAEVLKNALDEHSLELRVKAANEAEAACQQRLSIAEAEIAELRAKLDTSERDVIELREAIKSKDREAEAYILEIETIGQAYEDMQTQNQHLLQQVTERDDYNIKLVVLIIIMSWPMSILVQLVSESVKTKQAQSLLVSEKQTLVKQLQHVNELVESLKLKILHSEEQMKSCLTEALKSTQEDRRLAINLETAKWDLADAEKDLKWLKSTFTSSEKEYEQIQRKTDEVRRELDIERSEKKKLEEELAEWNQKLAELTAETGEAAIQKLKDEIKDCKSILKCGVCFDRPKEVVIVKCYHLFCNPCIQRNLEIRHRKCPGCGTPFGQNDVRSPFLSEPSYSKTTFQKLLFFTQTPPRRTKTEKKLLVVVHASLLEAPILWAGRLCVYYALLKTGLAGSQANLFVSGLEGGDGGGESGDLGFSKWLENIQGKPDKEAADKRKLVSKWHPTTKGTLRRNYRVPSKSEGRRLLKAIASLLSDDDHFTDATSHKGCQIRRESAHGESVCCNNVRALFDELPTPHLIVEITPFPAGPLSEKDYIKAEKLERVLRSGPSI</sequence>
<evidence type="ECO:0000256" key="5">
    <source>
        <dbReference type="ARBA" id="ARBA00022679"/>
    </source>
</evidence>
<dbReference type="CDD" id="cd16499">
    <property type="entry name" value="RING-HC_Bre1-like"/>
    <property type="match status" value="1"/>
</dbReference>
<comment type="similarity">
    <text evidence="4 14">Belongs to the BRE1 family.</text>
</comment>
<evidence type="ECO:0000256" key="2">
    <source>
        <dbReference type="ARBA" id="ARBA00004123"/>
    </source>
</evidence>
<dbReference type="InterPro" id="IPR013956">
    <property type="entry name" value="E3_ubiquit_lig_Bre1"/>
</dbReference>
<evidence type="ECO:0000256" key="6">
    <source>
        <dbReference type="ARBA" id="ARBA00022723"/>
    </source>
</evidence>
<dbReference type="PROSITE" id="PS50089">
    <property type="entry name" value="ZF_RING_2"/>
    <property type="match status" value="1"/>
</dbReference>
<protein>
    <recommendedName>
        <fullName evidence="14">E3 ubiquitin protein ligase</fullName>
        <ecNumber evidence="14">2.3.2.27</ecNumber>
    </recommendedName>
</protein>
<dbReference type="InterPro" id="IPR018957">
    <property type="entry name" value="Znf_C3HC4_RING-type"/>
</dbReference>
<name>A0ABQ8HH56_9ROSI</name>
<comment type="subcellular location">
    <subcellularLocation>
        <location evidence="2 14">Nucleus</location>
    </subcellularLocation>
</comment>
<dbReference type="PANTHER" id="PTHR23163">
    <property type="entry name" value="RING FINGER PROTEIN-RELATED"/>
    <property type="match status" value="1"/>
</dbReference>
<keyword evidence="5 14" id="KW-0808">Transferase</keyword>
<proteinExistence type="inferred from homology"/>
<keyword evidence="11 14" id="KW-0175">Coiled coil</keyword>
<evidence type="ECO:0000256" key="15">
    <source>
        <dbReference type="SAM" id="Coils"/>
    </source>
</evidence>
<evidence type="ECO:0000313" key="18">
    <source>
        <dbReference type="Proteomes" id="UP000827721"/>
    </source>
</evidence>
<dbReference type="InterPro" id="IPR013083">
    <property type="entry name" value="Znf_RING/FYVE/PHD"/>
</dbReference>
<keyword evidence="7 13" id="KW-0863">Zinc-finger</keyword>
<keyword evidence="10 14" id="KW-0156">Chromatin regulator</keyword>
<organism evidence="17 18">
    <name type="scientific">Xanthoceras sorbifolium</name>
    <dbReference type="NCBI Taxonomy" id="99658"/>
    <lineage>
        <taxon>Eukaryota</taxon>
        <taxon>Viridiplantae</taxon>
        <taxon>Streptophyta</taxon>
        <taxon>Embryophyta</taxon>
        <taxon>Tracheophyta</taxon>
        <taxon>Spermatophyta</taxon>
        <taxon>Magnoliopsida</taxon>
        <taxon>eudicotyledons</taxon>
        <taxon>Gunneridae</taxon>
        <taxon>Pentapetalae</taxon>
        <taxon>rosids</taxon>
        <taxon>malvids</taxon>
        <taxon>Sapindales</taxon>
        <taxon>Sapindaceae</taxon>
        <taxon>Xanthoceroideae</taxon>
        <taxon>Xanthoceras</taxon>
    </lineage>
</organism>
<feature type="coiled-coil region" evidence="15">
    <location>
        <begin position="318"/>
        <end position="393"/>
    </location>
</feature>
<gene>
    <name evidence="17" type="ORF">JRO89_XS10G0011900</name>
</gene>
<keyword evidence="6 14" id="KW-0479">Metal-binding</keyword>